<dbReference type="Proteomes" id="UP001058003">
    <property type="component" value="Chromosome"/>
</dbReference>
<dbReference type="EMBL" id="CP073767">
    <property type="protein sequence ID" value="UWZ50680.1"/>
    <property type="molecule type" value="Genomic_DNA"/>
</dbReference>
<reference evidence="1" key="1">
    <citation type="submission" date="2021-04" db="EMBL/GenBank/DDBJ databases">
        <title>Dactylosporangium aurantiacum NRRL B-8018 full assembly.</title>
        <authorList>
            <person name="Hartkoorn R.C."/>
            <person name="Beaudoing E."/>
            <person name="Hot D."/>
        </authorList>
    </citation>
    <scope>NUCLEOTIDE SEQUENCE</scope>
    <source>
        <strain evidence="1">NRRL B-8018</strain>
    </source>
</reference>
<proteinExistence type="predicted"/>
<sequence length="203" mass="22865">MPPADPTFEELQAAVEATLDDLYRLDEAILQTTERVVVGRMMIYLDRHLDRWLAREPDDGGLHLDQEYERFAGVTKVLRGESSDRARKISPDVVLHRRRTNDDGANVLAIEVKVRQDAPDRLHDLAKLSVLTGLSGAYAYGAGLRVRRDNTLGEPTAMVGLPYDAGTGEQMRPYRFGLWLPITGHRGRDAARTVWLHGRHREG</sequence>
<evidence type="ECO:0000313" key="1">
    <source>
        <dbReference type="EMBL" id="UWZ50680.1"/>
    </source>
</evidence>
<dbReference type="KEGG" id="daur:Daura_28095"/>
<dbReference type="RefSeq" id="WP_033360436.1">
    <property type="nucleotide sequence ID" value="NZ_CP073767.1"/>
</dbReference>
<protein>
    <submittedName>
        <fullName evidence="1">Uncharacterized protein</fullName>
    </submittedName>
</protein>
<gene>
    <name evidence="1" type="ORF">Daura_28095</name>
</gene>
<evidence type="ECO:0000313" key="2">
    <source>
        <dbReference type="Proteomes" id="UP001058003"/>
    </source>
</evidence>
<accession>A0A9Q9MDU6</accession>
<organism evidence="1 2">
    <name type="scientific">Dactylosporangium aurantiacum</name>
    <dbReference type="NCBI Taxonomy" id="35754"/>
    <lineage>
        <taxon>Bacteria</taxon>
        <taxon>Bacillati</taxon>
        <taxon>Actinomycetota</taxon>
        <taxon>Actinomycetes</taxon>
        <taxon>Micromonosporales</taxon>
        <taxon>Micromonosporaceae</taxon>
        <taxon>Dactylosporangium</taxon>
    </lineage>
</organism>
<dbReference type="OrthoDB" id="8907997at2"/>
<keyword evidence="2" id="KW-1185">Reference proteome</keyword>
<dbReference type="AlphaFoldDB" id="A0A9Q9MDU6"/>
<name>A0A9Q9MDU6_9ACTN</name>